<evidence type="ECO:0000256" key="8">
    <source>
        <dbReference type="ARBA" id="ARBA00022630"/>
    </source>
</evidence>
<feature type="domain" description="Dihydroorotate dehydrogenase catalytic" evidence="15">
    <location>
        <begin position="50"/>
        <end position="354"/>
    </location>
</feature>
<dbReference type="OrthoDB" id="9802377at2"/>
<evidence type="ECO:0000256" key="12">
    <source>
        <dbReference type="ARBA" id="ARBA00023136"/>
    </source>
</evidence>
<dbReference type="Gene3D" id="3.20.20.70">
    <property type="entry name" value="Aldolase class I"/>
    <property type="match status" value="1"/>
</dbReference>
<comment type="pathway">
    <text evidence="4">Pyrimidine metabolism; UMP biosynthesis via de novo pathway; orotate from (S)-dihydroorotate (quinone route): step 1/1.</text>
</comment>
<reference evidence="16 17" key="1">
    <citation type="submission" date="2018-08" db="EMBL/GenBank/DDBJ databases">
        <title>Henriciella mobilis sp. nov., isolated from seawater.</title>
        <authorList>
            <person name="Cheng H."/>
            <person name="Wu Y.-H."/>
            <person name="Xu X.-W."/>
            <person name="Guo L.-L."/>
        </authorList>
    </citation>
    <scope>NUCLEOTIDE SEQUENCE [LARGE SCALE GENOMIC DNA]</scope>
    <source>
        <strain evidence="16 17">JN25</strain>
    </source>
</reference>
<evidence type="ECO:0000256" key="6">
    <source>
        <dbReference type="ARBA" id="ARBA00012791"/>
    </source>
</evidence>
<evidence type="ECO:0000256" key="13">
    <source>
        <dbReference type="ARBA" id="ARBA00048639"/>
    </source>
</evidence>
<dbReference type="InterPro" id="IPR005720">
    <property type="entry name" value="Dihydroorotate_DH_cat"/>
</dbReference>
<dbReference type="NCBIfam" id="NF003652">
    <property type="entry name" value="PRK05286.2-5"/>
    <property type="match status" value="1"/>
</dbReference>
<dbReference type="CDD" id="cd04738">
    <property type="entry name" value="DHOD_2_like"/>
    <property type="match status" value="1"/>
</dbReference>
<organism evidence="16 17">
    <name type="scientific">Henriciella mobilis</name>
    <dbReference type="NCBI Taxonomy" id="2305467"/>
    <lineage>
        <taxon>Bacteria</taxon>
        <taxon>Pseudomonadati</taxon>
        <taxon>Pseudomonadota</taxon>
        <taxon>Alphaproteobacteria</taxon>
        <taxon>Hyphomonadales</taxon>
        <taxon>Hyphomonadaceae</taxon>
        <taxon>Henriciella</taxon>
    </lineage>
</organism>
<evidence type="ECO:0000256" key="3">
    <source>
        <dbReference type="ARBA" id="ARBA00004370"/>
    </source>
</evidence>
<keyword evidence="11 16" id="KW-0560">Oxidoreductase</keyword>
<dbReference type="RefSeq" id="WP_119375963.1">
    <property type="nucleotide sequence ID" value="NZ_QWFX01000006.1"/>
</dbReference>
<dbReference type="InterPro" id="IPR050074">
    <property type="entry name" value="DHO_dehydrogenase"/>
</dbReference>
<evidence type="ECO:0000256" key="14">
    <source>
        <dbReference type="NCBIfam" id="TIGR01036"/>
    </source>
</evidence>
<dbReference type="UniPathway" id="UPA00070">
    <property type="reaction ID" value="UER00946"/>
</dbReference>
<protein>
    <recommendedName>
        <fullName evidence="7 14">Dihydroorotate dehydrogenase (quinone)</fullName>
        <ecNumber evidence="6 14">1.3.5.2</ecNumber>
    </recommendedName>
</protein>
<dbReference type="NCBIfam" id="NF003645">
    <property type="entry name" value="PRK05286.1-2"/>
    <property type="match status" value="1"/>
</dbReference>
<evidence type="ECO:0000256" key="4">
    <source>
        <dbReference type="ARBA" id="ARBA00005161"/>
    </source>
</evidence>
<evidence type="ECO:0000256" key="1">
    <source>
        <dbReference type="ARBA" id="ARBA00001917"/>
    </source>
</evidence>
<dbReference type="PROSITE" id="PS00911">
    <property type="entry name" value="DHODEHASE_1"/>
    <property type="match status" value="1"/>
</dbReference>
<comment type="cofactor">
    <cofactor evidence="1">
        <name>FMN</name>
        <dbReference type="ChEBI" id="CHEBI:58210"/>
    </cofactor>
</comment>
<dbReference type="GO" id="GO:0106430">
    <property type="term" value="F:dihydroorotate dehydrogenase (quinone) activity"/>
    <property type="evidence" value="ECO:0007669"/>
    <property type="project" value="UniProtKB-EC"/>
</dbReference>
<name>A0A399RLR0_9PROT</name>
<evidence type="ECO:0000313" key="16">
    <source>
        <dbReference type="EMBL" id="RIJ30655.1"/>
    </source>
</evidence>
<dbReference type="GO" id="GO:0006207">
    <property type="term" value="P:'de novo' pyrimidine nucleobase biosynthetic process"/>
    <property type="evidence" value="ECO:0007669"/>
    <property type="project" value="UniProtKB-UniRule"/>
</dbReference>
<dbReference type="PROSITE" id="PS00912">
    <property type="entry name" value="DHODEHASE_2"/>
    <property type="match status" value="1"/>
</dbReference>
<dbReference type="InterPro" id="IPR001295">
    <property type="entry name" value="Dihydroorotate_DH_CS"/>
</dbReference>
<dbReference type="InterPro" id="IPR013785">
    <property type="entry name" value="Aldolase_TIM"/>
</dbReference>
<keyword evidence="10" id="KW-0665">Pyrimidine biosynthesis</keyword>
<dbReference type="EMBL" id="QWFX01000006">
    <property type="protein sequence ID" value="RIJ30655.1"/>
    <property type="molecule type" value="Genomic_DNA"/>
</dbReference>
<comment type="similarity">
    <text evidence="5">Belongs to the dihydroorotate dehydrogenase family. Type 2 subfamily.</text>
</comment>
<evidence type="ECO:0000313" key="17">
    <source>
        <dbReference type="Proteomes" id="UP000266385"/>
    </source>
</evidence>
<proteinExistence type="inferred from homology"/>
<evidence type="ECO:0000256" key="2">
    <source>
        <dbReference type="ARBA" id="ARBA00003125"/>
    </source>
</evidence>
<dbReference type="Pfam" id="PF01180">
    <property type="entry name" value="DHO_dh"/>
    <property type="match status" value="1"/>
</dbReference>
<comment type="subcellular location">
    <subcellularLocation>
        <location evidence="3">Membrane</location>
    </subcellularLocation>
</comment>
<comment type="function">
    <text evidence="2">Catalyzes the conversion of dihydroorotate to orotate with quinone as electron acceptor.</text>
</comment>
<evidence type="ECO:0000256" key="9">
    <source>
        <dbReference type="ARBA" id="ARBA00022643"/>
    </source>
</evidence>
<keyword evidence="17" id="KW-1185">Reference proteome</keyword>
<dbReference type="AlphaFoldDB" id="A0A399RLR0"/>
<dbReference type="Proteomes" id="UP000266385">
    <property type="component" value="Unassembled WGS sequence"/>
</dbReference>
<evidence type="ECO:0000259" key="15">
    <source>
        <dbReference type="Pfam" id="PF01180"/>
    </source>
</evidence>
<gene>
    <name evidence="16" type="ORF">D1223_08540</name>
</gene>
<comment type="catalytic activity">
    <reaction evidence="13">
        <text>(S)-dihydroorotate + a quinone = orotate + a quinol</text>
        <dbReference type="Rhea" id="RHEA:30187"/>
        <dbReference type="ChEBI" id="CHEBI:24646"/>
        <dbReference type="ChEBI" id="CHEBI:30839"/>
        <dbReference type="ChEBI" id="CHEBI:30864"/>
        <dbReference type="ChEBI" id="CHEBI:132124"/>
        <dbReference type="EC" id="1.3.5.2"/>
    </reaction>
</comment>
<keyword evidence="12" id="KW-0472">Membrane</keyword>
<dbReference type="GO" id="GO:0005737">
    <property type="term" value="C:cytoplasm"/>
    <property type="evidence" value="ECO:0007669"/>
    <property type="project" value="InterPro"/>
</dbReference>
<evidence type="ECO:0000256" key="10">
    <source>
        <dbReference type="ARBA" id="ARBA00022975"/>
    </source>
</evidence>
<comment type="caution">
    <text evidence="16">The sequence shown here is derived from an EMBL/GenBank/DDBJ whole genome shotgun (WGS) entry which is preliminary data.</text>
</comment>
<dbReference type="SUPFAM" id="SSF51395">
    <property type="entry name" value="FMN-linked oxidoreductases"/>
    <property type="match status" value="1"/>
</dbReference>
<dbReference type="InterPro" id="IPR005719">
    <property type="entry name" value="Dihydroorotate_DH_2"/>
</dbReference>
<dbReference type="GO" id="GO:0044205">
    <property type="term" value="P:'de novo' UMP biosynthetic process"/>
    <property type="evidence" value="ECO:0007669"/>
    <property type="project" value="UniProtKB-UniPathway"/>
</dbReference>
<evidence type="ECO:0000256" key="11">
    <source>
        <dbReference type="ARBA" id="ARBA00023002"/>
    </source>
</evidence>
<evidence type="ECO:0000256" key="7">
    <source>
        <dbReference type="ARBA" id="ARBA00018366"/>
    </source>
</evidence>
<sequence>MSLAGLGTILARSLPPEAAHTATIKALKAGIGLPKVSPLQWNTPVKLPHAGLQLFNPVGLAAGFDKNAEVFEQMLRFGFGFVECGTVTPRPQPGNPKPRLFRLTEDAAVINRMGFNNEGLRAFSARIRHAQKRLSPVGANVGANKDSEDRIADYEAGIEAVYPYAHYITINISSPNTPGLRGLQDKGALQELLERCGAARDKAQADYGRELKDEGRLEEEEDWKPVFLKVAPDLDATAIGDIIDVLRGPGHWLSGLIVSNTTLERPDTLKSEHKNEAGGLSGAPLFAKSTRILQEFAAEIIGEFDLIGAGGISSGADAYAKIRAGAHAVQLYSALVYHGPDLVAEINKDLAARLHADGFTSVEQAVGADLR</sequence>
<evidence type="ECO:0000256" key="5">
    <source>
        <dbReference type="ARBA" id="ARBA00005359"/>
    </source>
</evidence>
<dbReference type="GO" id="GO:0016020">
    <property type="term" value="C:membrane"/>
    <property type="evidence" value="ECO:0007669"/>
    <property type="project" value="UniProtKB-SubCell"/>
</dbReference>
<dbReference type="NCBIfam" id="TIGR01036">
    <property type="entry name" value="pyrD_sub2"/>
    <property type="match status" value="1"/>
</dbReference>
<dbReference type="PANTHER" id="PTHR48109:SF4">
    <property type="entry name" value="DIHYDROOROTATE DEHYDROGENASE (QUINONE), MITOCHONDRIAL"/>
    <property type="match status" value="1"/>
</dbReference>
<keyword evidence="9" id="KW-0288">FMN</keyword>
<keyword evidence="8" id="KW-0285">Flavoprotein</keyword>
<dbReference type="EC" id="1.3.5.2" evidence="6 14"/>
<accession>A0A399RLR0</accession>
<dbReference type="PANTHER" id="PTHR48109">
    <property type="entry name" value="DIHYDROOROTATE DEHYDROGENASE (QUINONE), MITOCHONDRIAL-RELATED"/>
    <property type="match status" value="1"/>
</dbReference>